<accession>A0A081D9Y6</accession>
<dbReference type="InterPro" id="IPR001279">
    <property type="entry name" value="Metallo-B-lactamas"/>
</dbReference>
<comment type="similarity">
    <text evidence="1">Belongs to the metallo-beta-lactamase superfamily. Class-B beta-lactamase family.</text>
</comment>
<feature type="signal peptide" evidence="2">
    <location>
        <begin position="1"/>
        <end position="18"/>
    </location>
</feature>
<sequence length="287" mass="31745">MKNLLSVFALLSILNAGAQDRFAKVQITSTEVSKNTFMLTGAGGNIMIAIDKEKVVMIDDQFAPLSDKIKDAIKGITEYPITYLINTHHHGDHTGGNGNFNSKETTIVAHVNVKKRLIAEGKEENFIPEMTLEEELELQLPTQTCLLIHVHNAHTDGDTFIFFVQENVVHMGDVFFNAKYPYIDLKSGGSIDGYIAAQERVLSTINEETKIIPGHGTLASYEDLRDNIEMLVDIKENIASKIKKGVSKEDIIADTTITAAYDAKGYGDGFIDAERFRTTVYESITGL</sequence>
<comment type="caution">
    <text evidence="4">The sequence shown here is derived from an EMBL/GenBank/DDBJ whole genome shotgun (WGS) entry which is preliminary data.</text>
</comment>
<evidence type="ECO:0000259" key="3">
    <source>
        <dbReference type="SMART" id="SM00849"/>
    </source>
</evidence>
<dbReference type="PANTHER" id="PTHR42951">
    <property type="entry name" value="METALLO-BETA-LACTAMASE DOMAIN-CONTAINING"/>
    <property type="match status" value="1"/>
</dbReference>
<feature type="chain" id="PRO_5001756525" evidence="2">
    <location>
        <begin position="19"/>
        <end position="287"/>
    </location>
</feature>
<dbReference type="SMART" id="SM00849">
    <property type="entry name" value="Lactamase_B"/>
    <property type="match status" value="1"/>
</dbReference>
<dbReference type="AlphaFoldDB" id="A0A081D9Y6"/>
<dbReference type="PANTHER" id="PTHR42951:SF4">
    <property type="entry name" value="ACYL-COENZYME A THIOESTERASE MBLAC2"/>
    <property type="match status" value="1"/>
</dbReference>
<name>A0A081D9Y6_NONUL</name>
<dbReference type="GO" id="GO:0017001">
    <property type="term" value="P:antibiotic catabolic process"/>
    <property type="evidence" value="ECO:0007669"/>
    <property type="project" value="UniProtKB-ARBA"/>
</dbReference>
<reference evidence="4 5" key="1">
    <citation type="journal article" date="2014" name="Genome Announc.">
        <title>Draft Genome Sequences of Marine Flavobacterium Nonlabens Strains NR17, NR24, NR27, NR32, NR33, and Ara13.</title>
        <authorList>
            <person name="Nakanishi M."/>
            <person name="Meirelles P."/>
            <person name="Suzuki R."/>
            <person name="Takatani N."/>
            <person name="Mino S."/>
            <person name="Suda W."/>
            <person name="Oshima K."/>
            <person name="Hattori M."/>
            <person name="Ohkuma M."/>
            <person name="Hosokawa M."/>
            <person name="Miyashita K."/>
            <person name="Thompson F.L."/>
            <person name="Niwa A."/>
            <person name="Sawabe T."/>
            <person name="Sawabe T."/>
        </authorList>
    </citation>
    <scope>NUCLEOTIDE SEQUENCE [LARGE SCALE GENOMIC DNA]</scope>
    <source>
        <strain evidence="5">JCM19296</strain>
    </source>
</reference>
<protein>
    <submittedName>
        <fullName evidence="4">Cyclase</fullName>
    </submittedName>
</protein>
<evidence type="ECO:0000256" key="2">
    <source>
        <dbReference type="SAM" id="SignalP"/>
    </source>
</evidence>
<dbReference type="CDD" id="cd16282">
    <property type="entry name" value="metallo-hydrolase-like_MBL-fold"/>
    <property type="match status" value="1"/>
</dbReference>
<dbReference type="InterPro" id="IPR050855">
    <property type="entry name" value="NDM-1-like"/>
</dbReference>
<gene>
    <name evidence="4" type="ORF">JCM19296_1324</name>
</gene>
<keyword evidence="2" id="KW-0732">Signal</keyword>
<organism evidence="4 5">
    <name type="scientific">Nonlabens ulvanivorans</name>
    <name type="common">Persicivirga ulvanivorans</name>
    <dbReference type="NCBI Taxonomy" id="906888"/>
    <lineage>
        <taxon>Bacteria</taxon>
        <taxon>Pseudomonadati</taxon>
        <taxon>Bacteroidota</taxon>
        <taxon>Flavobacteriia</taxon>
        <taxon>Flavobacteriales</taxon>
        <taxon>Flavobacteriaceae</taxon>
        <taxon>Nonlabens</taxon>
    </lineage>
</organism>
<evidence type="ECO:0000313" key="5">
    <source>
        <dbReference type="Proteomes" id="UP000028980"/>
    </source>
</evidence>
<dbReference type="Proteomes" id="UP000028980">
    <property type="component" value="Unassembled WGS sequence"/>
</dbReference>
<dbReference type="Pfam" id="PF00753">
    <property type="entry name" value="Lactamase_B"/>
    <property type="match status" value="1"/>
</dbReference>
<evidence type="ECO:0000256" key="1">
    <source>
        <dbReference type="ARBA" id="ARBA00005250"/>
    </source>
</evidence>
<proteinExistence type="inferred from homology"/>
<dbReference type="EMBL" id="BBLG01000002">
    <property type="protein sequence ID" value="GAK75732.1"/>
    <property type="molecule type" value="Genomic_DNA"/>
</dbReference>
<dbReference type="Gene3D" id="3.60.15.10">
    <property type="entry name" value="Ribonuclease Z/Hydroxyacylglutathione hydrolase-like"/>
    <property type="match status" value="1"/>
</dbReference>
<feature type="domain" description="Metallo-beta-lactamase" evidence="3">
    <location>
        <begin position="43"/>
        <end position="215"/>
    </location>
</feature>
<evidence type="ECO:0000313" key="4">
    <source>
        <dbReference type="EMBL" id="GAK75732.1"/>
    </source>
</evidence>
<dbReference type="InterPro" id="IPR036866">
    <property type="entry name" value="RibonucZ/Hydroxyglut_hydro"/>
</dbReference>
<dbReference type="SUPFAM" id="SSF56281">
    <property type="entry name" value="Metallo-hydrolase/oxidoreductase"/>
    <property type="match status" value="1"/>
</dbReference>